<keyword evidence="3" id="KW-0645">Protease</keyword>
<evidence type="ECO:0000313" key="5">
    <source>
        <dbReference type="Proteomes" id="UP000321947"/>
    </source>
</evidence>
<keyword evidence="3" id="KW-0378">Hydrolase</keyword>
<protein>
    <submittedName>
        <fullName evidence="3">Gag-protease polyprotein</fullName>
    </submittedName>
</protein>
<sequence>MTVEQYDAEFNVLSCFAPDVVKNEAARTEKFVRGLRLDLQGIIRALRPATHADALRIALDLSLHERADPSKAAGRGSSLGKKRKVELQPALASQRDLRSGGVFQRHRQELAATGKTLRELPDCGRCGRVHGGRCLIGSGVFFRCKQPGHTADVYPQKVIGTTQHQPPASQQGRVFAMTR</sequence>
<dbReference type="EMBL" id="SSTE01019758">
    <property type="protein sequence ID" value="KAA0036121.1"/>
    <property type="molecule type" value="Genomic_DNA"/>
</dbReference>
<evidence type="ECO:0000313" key="3">
    <source>
        <dbReference type="EMBL" id="TYK27598.1"/>
    </source>
</evidence>
<organism evidence="3 5">
    <name type="scientific">Cucumis melo var. makuwa</name>
    <name type="common">Oriental melon</name>
    <dbReference type="NCBI Taxonomy" id="1194695"/>
    <lineage>
        <taxon>Eukaryota</taxon>
        <taxon>Viridiplantae</taxon>
        <taxon>Streptophyta</taxon>
        <taxon>Embryophyta</taxon>
        <taxon>Tracheophyta</taxon>
        <taxon>Spermatophyta</taxon>
        <taxon>Magnoliopsida</taxon>
        <taxon>eudicotyledons</taxon>
        <taxon>Gunneridae</taxon>
        <taxon>Pentapetalae</taxon>
        <taxon>rosids</taxon>
        <taxon>fabids</taxon>
        <taxon>Cucurbitales</taxon>
        <taxon>Cucurbitaceae</taxon>
        <taxon>Benincaseae</taxon>
        <taxon>Cucumis</taxon>
    </lineage>
</organism>
<name>A0A5D3DVU5_CUCMM</name>
<dbReference type="EMBL" id="SSTD01002671">
    <property type="protein sequence ID" value="TYK27598.1"/>
    <property type="molecule type" value="Genomic_DNA"/>
</dbReference>
<gene>
    <name evidence="3" type="ORF">E5676_scaffold86G00150</name>
    <name evidence="2" type="ORF">E6C27_scaffold338G00230</name>
</gene>
<comment type="caution">
    <text evidence="3">The sequence shown here is derived from an EMBL/GenBank/DDBJ whole genome shotgun (WGS) entry which is preliminary data.</text>
</comment>
<evidence type="ECO:0000256" key="1">
    <source>
        <dbReference type="SAM" id="MobiDB-lite"/>
    </source>
</evidence>
<dbReference type="Proteomes" id="UP000321393">
    <property type="component" value="Unassembled WGS sequence"/>
</dbReference>
<feature type="region of interest" description="Disordered" evidence="1">
    <location>
        <begin position="69"/>
        <end position="93"/>
    </location>
</feature>
<dbReference type="Proteomes" id="UP000321947">
    <property type="component" value="Unassembled WGS sequence"/>
</dbReference>
<accession>A0A5D3DVU5</accession>
<reference evidence="4 5" key="1">
    <citation type="submission" date="2019-08" db="EMBL/GenBank/DDBJ databases">
        <title>Draft genome sequences of two oriental melons (Cucumis melo L. var makuwa).</title>
        <authorList>
            <person name="Kwon S.-Y."/>
        </authorList>
    </citation>
    <scope>NUCLEOTIDE SEQUENCE [LARGE SCALE GENOMIC DNA]</scope>
    <source>
        <strain evidence="5">cv. Chang Bougi</strain>
        <strain evidence="4">cv. SW 3</strain>
        <tissue evidence="3">Leaf</tissue>
    </source>
</reference>
<proteinExistence type="predicted"/>
<dbReference type="GO" id="GO:0006508">
    <property type="term" value="P:proteolysis"/>
    <property type="evidence" value="ECO:0007669"/>
    <property type="project" value="UniProtKB-KW"/>
</dbReference>
<dbReference type="AlphaFoldDB" id="A0A5D3DVU5"/>
<evidence type="ECO:0000313" key="4">
    <source>
        <dbReference type="Proteomes" id="UP000321393"/>
    </source>
</evidence>
<evidence type="ECO:0000313" key="2">
    <source>
        <dbReference type="EMBL" id="KAA0036121.1"/>
    </source>
</evidence>
<dbReference type="GO" id="GO:0008233">
    <property type="term" value="F:peptidase activity"/>
    <property type="evidence" value="ECO:0007669"/>
    <property type="project" value="UniProtKB-KW"/>
</dbReference>